<comment type="caution">
    <text evidence="5">The sequence shown here is derived from an EMBL/GenBank/DDBJ whole genome shotgun (WGS) entry which is preliminary data.</text>
</comment>
<dbReference type="Gene3D" id="3.40.30.10">
    <property type="entry name" value="Glutaredoxin"/>
    <property type="match status" value="1"/>
</dbReference>
<evidence type="ECO:0000256" key="1">
    <source>
        <dbReference type="ARBA" id="ARBA00006347"/>
    </source>
</evidence>
<evidence type="ECO:0000313" key="6">
    <source>
        <dbReference type="Proteomes" id="UP000265618"/>
    </source>
</evidence>
<proteinExistence type="inferred from homology"/>
<dbReference type="PANTHER" id="PTHR45672:SF3">
    <property type="entry name" value="THIOREDOXIN DOMAIN-CONTAINING PROTEIN 5"/>
    <property type="match status" value="1"/>
</dbReference>
<dbReference type="EMBL" id="BDIP01002657">
    <property type="protein sequence ID" value="GIQ86624.1"/>
    <property type="molecule type" value="Genomic_DNA"/>
</dbReference>
<gene>
    <name evidence="5" type="ORF">KIPB_008510</name>
</gene>
<sequence>MYIKSVLVVACLLMAVLCAEKVVFDDIMADTTTKVVLFYDSGMEDGAQAIFEEQELKHEEVPFLLVDKQNDKNSDLFANDVFAELPQLFVLIEEEHMADIMRMPYTADNGPTLIKYYEDWCSHCKEFNPQYAKIATLLKAEYPEMRFLAVKCSENRRMCDARAIEGFPTVEFAKDTKFTRFAGVRDVTGVMGWVKE</sequence>
<dbReference type="AlphaFoldDB" id="A0A9K3GJX4"/>
<dbReference type="PANTHER" id="PTHR45672">
    <property type="entry name" value="PROTEIN DISULFIDE-ISOMERASE C17H9.14C-RELATED"/>
    <property type="match status" value="1"/>
</dbReference>
<comment type="similarity">
    <text evidence="1">Belongs to the protein disulfide isomerase family.</text>
</comment>
<dbReference type="OrthoDB" id="427280at2759"/>
<feature type="signal peptide" evidence="3">
    <location>
        <begin position="1"/>
        <end position="19"/>
    </location>
</feature>
<organism evidence="5 6">
    <name type="scientific">Kipferlia bialata</name>
    <dbReference type="NCBI Taxonomy" id="797122"/>
    <lineage>
        <taxon>Eukaryota</taxon>
        <taxon>Metamonada</taxon>
        <taxon>Carpediemonas-like organisms</taxon>
        <taxon>Kipferlia</taxon>
    </lineage>
</organism>
<dbReference type="InterPro" id="IPR051063">
    <property type="entry name" value="PDI"/>
</dbReference>
<dbReference type="Pfam" id="PF00085">
    <property type="entry name" value="Thioredoxin"/>
    <property type="match status" value="1"/>
</dbReference>
<dbReference type="GO" id="GO:0006457">
    <property type="term" value="P:protein folding"/>
    <property type="evidence" value="ECO:0007669"/>
    <property type="project" value="TreeGrafter"/>
</dbReference>
<dbReference type="Proteomes" id="UP000265618">
    <property type="component" value="Unassembled WGS sequence"/>
</dbReference>
<protein>
    <recommendedName>
        <fullName evidence="4">Thioredoxin domain-containing protein</fullName>
    </recommendedName>
</protein>
<feature type="chain" id="PRO_5039927658" description="Thioredoxin domain-containing protein" evidence="3">
    <location>
        <begin position="20"/>
        <end position="196"/>
    </location>
</feature>
<evidence type="ECO:0000256" key="3">
    <source>
        <dbReference type="SAM" id="SignalP"/>
    </source>
</evidence>
<dbReference type="GO" id="GO:0005783">
    <property type="term" value="C:endoplasmic reticulum"/>
    <property type="evidence" value="ECO:0007669"/>
    <property type="project" value="TreeGrafter"/>
</dbReference>
<dbReference type="InterPro" id="IPR013766">
    <property type="entry name" value="Thioredoxin_domain"/>
</dbReference>
<feature type="non-terminal residue" evidence="5">
    <location>
        <position position="1"/>
    </location>
</feature>
<accession>A0A9K3GJX4</accession>
<dbReference type="SUPFAM" id="SSF52833">
    <property type="entry name" value="Thioredoxin-like"/>
    <property type="match status" value="1"/>
</dbReference>
<dbReference type="GO" id="GO:0003756">
    <property type="term" value="F:protein disulfide isomerase activity"/>
    <property type="evidence" value="ECO:0007669"/>
    <property type="project" value="TreeGrafter"/>
</dbReference>
<keyword evidence="2 3" id="KW-0732">Signal</keyword>
<evidence type="ECO:0000256" key="2">
    <source>
        <dbReference type="ARBA" id="ARBA00022729"/>
    </source>
</evidence>
<dbReference type="PROSITE" id="PS51352">
    <property type="entry name" value="THIOREDOXIN_2"/>
    <property type="match status" value="1"/>
</dbReference>
<dbReference type="CDD" id="cd02961">
    <property type="entry name" value="PDI_a_family"/>
    <property type="match status" value="1"/>
</dbReference>
<evidence type="ECO:0000259" key="4">
    <source>
        <dbReference type="PROSITE" id="PS51352"/>
    </source>
</evidence>
<feature type="domain" description="Thioredoxin" evidence="4">
    <location>
        <begin position="54"/>
        <end position="196"/>
    </location>
</feature>
<evidence type="ECO:0000313" key="5">
    <source>
        <dbReference type="EMBL" id="GIQ86624.1"/>
    </source>
</evidence>
<name>A0A9K3GJX4_9EUKA</name>
<reference evidence="5 6" key="1">
    <citation type="journal article" date="2018" name="PLoS ONE">
        <title>The draft genome of Kipferlia bialata reveals reductive genome evolution in fornicate parasites.</title>
        <authorList>
            <person name="Tanifuji G."/>
            <person name="Takabayashi S."/>
            <person name="Kume K."/>
            <person name="Takagi M."/>
            <person name="Nakayama T."/>
            <person name="Kamikawa R."/>
            <person name="Inagaki Y."/>
            <person name="Hashimoto T."/>
        </authorList>
    </citation>
    <scope>NUCLEOTIDE SEQUENCE [LARGE SCALE GENOMIC DNA]</scope>
    <source>
        <strain evidence="5">NY0173</strain>
    </source>
</reference>
<keyword evidence="6" id="KW-1185">Reference proteome</keyword>
<dbReference type="InterPro" id="IPR036249">
    <property type="entry name" value="Thioredoxin-like_sf"/>
</dbReference>